<reference evidence="1" key="1">
    <citation type="submission" date="2018-05" db="EMBL/GenBank/DDBJ databases">
        <authorList>
            <person name="Lanie J.A."/>
            <person name="Ng W.-L."/>
            <person name="Kazmierczak K.M."/>
            <person name="Andrzejewski T.M."/>
            <person name="Davidsen T.M."/>
            <person name="Wayne K.J."/>
            <person name="Tettelin H."/>
            <person name="Glass J.I."/>
            <person name="Rusch D."/>
            <person name="Podicherti R."/>
            <person name="Tsui H.-C.T."/>
            <person name="Winkler M.E."/>
        </authorList>
    </citation>
    <scope>NUCLEOTIDE SEQUENCE</scope>
</reference>
<name>A0A383C8U7_9ZZZZ</name>
<proteinExistence type="predicted"/>
<organism evidence="1">
    <name type="scientific">marine metagenome</name>
    <dbReference type="NCBI Taxonomy" id="408172"/>
    <lineage>
        <taxon>unclassified sequences</taxon>
        <taxon>metagenomes</taxon>
        <taxon>ecological metagenomes</taxon>
    </lineage>
</organism>
<dbReference type="AlphaFoldDB" id="A0A383C8U7"/>
<dbReference type="EMBL" id="UINC01206417">
    <property type="protein sequence ID" value="SVE28038.1"/>
    <property type="molecule type" value="Genomic_DNA"/>
</dbReference>
<evidence type="ECO:0000313" key="1">
    <source>
        <dbReference type="EMBL" id="SVE28038.1"/>
    </source>
</evidence>
<feature type="non-terminal residue" evidence="1">
    <location>
        <position position="1"/>
    </location>
</feature>
<protein>
    <submittedName>
        <fullName evidence="1">Uncharacterized protein</fullName>
    </submittedName>
</protein>
<accession>A0A383C8U7</accession>
<gene>
    <name evidence="1" type="ORF">METZ01_LOCUS480892</name>
</gene>
<sequence length="21" mass="2410">TCKGHFQMELVDLVPQLQIPL</sequence>